<comment type="subunit">
    <text evidence="13">Homodimer.</text>
</comment>
<dbReference type="GO" id="GO:0004410">
    <property type="term" value="F:homocitrate synthase activity"/>
    <property type="evidence" value="ECO:0007669"/>
    <property type="project" value="UniProtKB-EC"/>
</dbReference>
<dbReference type="PANTHER" id="PTHR10277">
    <property type="entry name" value="HOMOCITRATE SYNTHASE-RELATED"/>
    <property type="match status" value="1"/>
</dbReference>
<organism evidence="16 17">
    <name type="scientific">Limnofasciculus baicalensis BBK-W-15</name>
    <dbReference type="NCBI Taxonomy" id="2699891"/>
    <lineage>
        <taxon>Bacteria</taxon>
        <taxon>Bacillati</taxon>
        <taxon>Cyanobacteriota</taxon>
        <taxon>Cyanophyceae</taxon>
        <taxon>Coleofasciculales</taxon>
        <taxon>Coleofasciculaceae</taxon>
        <taxon>Limnofasciculus</taxon>
        <taxon>Limnofasciculus baicalensis</taxon>
    </lineage>
</organism>
<evidence type="ECO:0000256" key="8">
    <source>
        <dbReference type="ARBA" id="ARBA00022679"/>
    </source>
</evidence>
<comment type="catalytic activity">
    <reaction evidence="13">
        <text>3-methyl-2-oxobutanoate + acetyl-CoA + H2O = (2S)-2-isopropylmalate + CoA + H(+)</text>
        <dbReference type="Rhea" id="RHEA:21524"/>
        <dbReference type="ChEBI" id="CHEBI:1178"/>
        <dbReference type="ChEBI" id="CHEBI:11851"/>
        <dbReference type="ChEBI" id="CHEBI:15377"/>
        <dbReference type="ChEBI" id="CHEBI:15378"/>
        <dbReference type="ChEBI" id="CHEBI:57287"/>
        <dbReference type="ChEBI" id="CHEBI:57288"/>
        <dbReference type="EC" id="2.3.3.13"/>
    </reaction>
</comment>
<comment type="similarity">
    <text evidence="3 13">Belongs to the alpha-IPM synthase/homocitrate synthase family. LeuA type 1 subfamily.</text>
</comment>
<dbReference type="SUPFAM" id="SSF51569">
    <property type="entry name" value="Aldolase"/>
    <property type="match status" value="1"/>
</dbReference>
<dbReference type="AlphaFoldDB" id="A0AAE3KRI5"/>
<evidence type="ECO:0000256" key="10">
    <source>
        <dbReference type="ARBA" id="ARBA00023211"/>
    </source>
</evidence>
<dbReference type="GO" id="GO:0009098">
    <property type="term" value="P:L-leucine biosynthetic process"/>
    <property type="evidence" value="ECO:0007669"/>
    <property type="project" value="UniProtKB-UniRule"/>
</dbReference>
<protein>
    <recommendedName>
        <fullName evidence="4 13">2-isopropylmalate synthase</fullName>
        <ecNumber evidence="13 14">2.3.3.13</ecNumber>
    </recommendedName>
    <alternativeName>
        <fullName evidence="13">Alpha-IPM synthase</fullName>
    </alternativeName>
    <alternativeName>
        <fullName evidence="13">Alpha-isopropylmalate synthase</fullName>
    </alternativeName>
</protein>
<dbReference type="PROSITE" id="PS50991">
    <property type="entry name" value="PYR_CT"/>
    <property type="match status" value="1"/>
</dbReference>
<feature type="binding site" evidence="13">
    <location>
        <position position="212"/>
    </location>
    <ligand>
        <name>Mn(2+)</name>
        <dbReference type="ChEBI" id="CHEBI:29035"/>
    </ligand>
</feature>
<comment type="cofactor">
    <cofactor evidence="13">
        <name>Mn(2+)</name>
        <dbReference type="ChEBI" id="CHEBI:29035"/>
    </cofactor>
</comment>
<comment type="catalytic activity">
    <reaction evidence="12">
        <text>acetyl-CoA + 2-oxoglutarate + H2O = (2R)-homocitrate + CoA + H(+)</text>
        <dbReference type="Rhea" id="RHEA:12929"/>
        <dbReference type="ChEBI" id="CHEBI:15377"/>
        <dbReference type="ChEBI" id="CHEBI:15378"/>
        <dbReference type="ChEBI" id="CHEBI:16810"/>
        <dbReference type="ChEBI" id="CHEBI:57287"/>
        <dbReference type="ChEBI" id="CHEBI:57288"/>
        <dbReference type="ChEBI" id="CHEBI:58884"/>
        <dbReference type="EC" id="2.3.3.14"/>
    </reaction>
</comment>
<evidence type="ECO:0000256" key="5">
    <source>
        <dbReference type="ARBA" id="ARBA00022430"/>
    </source>
</evidence>
<proteinExistence type="inferred from homology"/>
<keyword evidence="5 13" id="KW-0432">Leucine biosynthesis</keyword>
<dbReference type="PROSITE" id="PS00816">
    <property type="entry name" value="AIPM_HOMOCIT_SYNTH_2"/>
    <property type="match status" value="1"/>
</dbReference>
<keyword evidence="7 13" id="KW-0028">Amino-acid biosynthesis</keyword>
<reference evidence="16" key="1">
    <citation type="submission" date="2022-06" db="EMBL/GenBank/DDBJ databases">
        <title>New cyanobacteria of genus Symplocastrum in benthos of Lake Baikal.</title>
        <authorList>
            <person name="Sorokovikova E."/>
            <person name="Tikhonova I."/>
            <person name="Krasnopeev A."/>
            <person name="Evseev P."/>
            <person name="Gladkikh A."/>
            <person name="Belykh O."/>
        </authorList>
    </citation>
    <scope>NUCLEOTIDE SEQUENCE</scope>
    <source>
        <strain evidence="16">BBK-W-15</strain>
    </source>
</reference>
<evidence type="ECO:0000256" key="6">
    <source>
        <dbReference type="ARBA" id="ARBA00022490"/>
    </source>
</evidence>
<dbReference type="Gene3D" id="3.30.160.270">
    <property type="match status" value="1"/>
</dbReference>
<sequence>MNKQPETDRIIIFDTTLRDGEQCPGATLNVDEKLLIARQLARLGVDVIEAGFAFASPGDFEAVQKIAAEVGTENGPVICSLARAIKADIKAAAEAIKPAAKARIHTFISTSDIHLEYQLKKTRAEVLAIAEEMVAYAKSFMDDVEFSPMDAVRSDPEYLYQVLERAIAAGATTVNIPDTVGYTTPSEFGELIRGIKENVPNIDQAIISVHGHNDLGLAVANFLEAVKNGARQLECTINGIGERAGNASLEELVMALHVRRRYFNPYLGRSPESEVPLTNIDTRQIYKTSRLVSNLTGMLVQPNKAIVGANAFAHESGIHQDGVLKNKLTYEIMDAQSIGLTDNQIVLGKHSGRNAFRTRLKELGFELSETDLNKAFVRFKEVADKKKEITDWDLEALVNDEIQQAPELFRVELVQVSCGSNATPTATVTLRTPEGEELTDAAIGTGPVDAVYKAINRVVNVPNELIEFSVQSVTAGIDAIGEVTIRLRHNNRVFSGHAANTDIIVASAQAYVNALNRLYGWLESGGKSDSALRTIGEVAESAEMLPQSR</sequence>
<feature type="binding site" evidence="13">
    <location>
        <position position="210"/>
    </location>
    <ligand>
        <name>Mn(2+)</name>
        <dbReference type="ChEBI" id="CHEBI:29035"/>
    </ligand>
</feature>
<feature type="region of interest" description="Regulatory domain" evidence="13">
    <location>
        <begin position="410"/>
        <end position="549"/>
    </location>
</feature>
<evidence type="ECO:0000256" key="11">
    <source>
        <dbReference type="ARBA" id="ARBA00023304"/>
    </source>
</evidence>
<evidence type="ECO:0000313" key="16">
    <source>
        <dbReference type="EMBL" id="MCP2728462.1"/>
    </source>
</evidence>
<dbReference type="EC" id="2.3.3.13" evidence="13 14"/>
<keyword evidence="6 13" id="KW-0963">Cytoplasm</keyword>
<evidence type="ECO:0000256" key="12">
    <source>
        <dbReference type="ARBA" id="ARBA00048019"/>
    </source>
</evidence>
<dbReference type="EMBL" id="JAMZMM010000056">
    <property type="protein sequence ID" value="MCP2728462.1"/>
    <property type="molecule type" value="Genomic_DNA"/>
</dbReference>
<dbReference type="GO" id="GO:0003985">
    <property type="term" value="F:acetyl-CoA C-acetyltransferase activity"/>
    <property type="evidence" value="ECO:0007669"/>
    <property type="project" value="UniProtKB-UniRule"/>
</dbReference>
<comment type="function">
    <text evidence="1">This protein is a Fe-Mo-cofactor biosynthetic component.</text>
</comment>
<name>A0AAE3KRI5_9CYAN</name>
<dbReference type="FunFam" id="3.20.20.70:FF:000010">
    <property type="entry name" value="2-isopropylmalate synthase"/>
    <property type="match status" value="1"/>
</dbReference>
<dbReference type="PROSITE" id="PS00815">
    <property type="entry name" value="AIPM_HOMOCIT_SYNTH_1"/>
    <property type="match status" value="1"/>
</dbReference>
<evidence type="ECO:0000259" key="15">
    <source>
        <dbReference type="PROSITE" id="PS50991"/>
    </source>
</evidence>
<evidence type="ECO:0000256" key="4">
    <source>
        <dbReference type="ARBA" id="ARBA00018198"/>
    </source>
</evidence>
<dbReference type="GO" id="GO:0003852">
    <property type="term" value="F:2-isopropylmalate synthase activity"/>
    <property type="evidence" value="ECO:0007669"/>
    <property type="project" value="UniProtKB-UniRule"/>
</dbReference>
<dbReference type="FunFam" id="1.10.238.260:FF:000001">
    <property type="entry name" value="2-isopropylmalate synthase"/>
    <property type="match status" value="1"/>
</dbReference>
<evidence type="ECO:0000256" key="3">
    <source>
        <dbReference type="ARBA" id="ARBA00009396"/>
    </source>
</evidence>
<keyword evidence="10 13" id="KW-0464">Manganese</keyword>
<accession>A0AAE3KRI5</accession>
<dbReference type="Gene3D" id="3.20.20.70">
    <property type="entry name" value="Aldolase class I"/>
    <property type="match status" value="1"/>
</dbReference>
<keyword evidence="9 13" id="KW-0479">Metal-binding</keyword>
<dbReference type="InterPro" id="IPR013785">
    <property type="entry name" value="Aldolase_TIM"/>
</dbReference>
<dbReference type="RefSeq" id="WP_254011259.1">
    <property type="nucleotide sequence ID" value="NZ_JAMZMM010000056.1"/>
</dbReference>
<dbReference type="InterPro" id="IPR000891">
    <property type="entry name" value="PYR_CT"/>
</dbReference>
<evidence type="ECO:0000256" key="14">
    <source>
        <dbReference type="NCBIfam" id="TIGR00973"/>
    </source>
</evidence>
<dbReference type="GO" id="GO:0030145">
    <property type="term" value="F:manganese ion binding"/>
    <property type="evidence" value="ECO:0007669"/>
    <property type="project" value="UniProtKB-UniRule"/>
</dbReference>
<feature type="binding site" evidence="13">
    <location>
        <position position="19"/>
    </location>
    <ligand>
        <name>Mn(2+)</name>
        <dbReference type="ChEBI" id="CHEBI:29035"/>
    </ligand>
</feature>
<dbReference type="InterPro" id="IPR050073">
    <property type="entry name" value="2-IPM_HCS-like"/>
</dbReference>
<dbReference type="InterPro" id="IPR036230">
    <property type="entry name" value="LeuA_allosteric_dom_sf"/>
</dbReference>
<evidence type="ECO:0000256" key="1">
    <source>
        <dbReference type="ARBA" id="ARBA00003050"/>
    </source>
</evidence>
<evidence type="ECO:0000256" key="7">
    <source>
        <dbReference type="ARBA" id="ARBA00022605"/>
    </source>
</evidence>
<evidence type="ECO:0000256" key="2">
    <source>
        <dbReference type="ARBA" id="ARBA00004689"/>
    </source>
</evidence>
<evidence type="ECO:0000256" key="9">
    <source>
        <dbReference type="ARBA" id="ARBA00022723"/>
    </source>
</evidence>
<dbReference type="SUPFAM" id="SSF110921">
    <property type="entry name" value="2-isopropylmalate synthase LeuA, allosteric (dimerisation) domain"/>
    <property type="match status" value="1"/>
</dbReference>
<comment type="function">
    <text evidence="13">Catalyzes the condensation of the acetyl group of acetyl-CoA with 3-methyl-2-oxobutanoate (2-ketoisovalerate) to form 3-carboxy-3-hydroxy-4-methylpentanoate (2-isopropylmalate).</text>
</comment>
<evidence type="ECO:0000313" key="17">
    <source>
        <dbReference type="Proteomes" id="UP001204953"/>
    </source>
</evidence>
<comment type="caution">
    <text evidence="16">The sequence shown here is derived from an EMBL/GenBank/DDBJ whole genome shotgun (WGS) entry which is preliminary data.</text>
</comment>
<gene>
    <name evidence="13" type="primary">leuA</name>
    <name evidence="16" type="ORF">NJ959_08235</name>
</gene>
<feature type="domain" description="Pyruvate carboxyltransferase" evidence="15">
    <location>
        <begin position="10"/>
        <end position="271"/>
    </location>
</feature>
<dbReference type="FunFam" id="3.30.160.270:FF:000001">
    <property type="entry name" value="2-isopropylmalate synthase"/>
    <property type="match status" value="1"/>
</dbReference>
<feature type="binding site" evidence="13">
    <location>
        <position position="246"/>
    </location>
    <ligand>
        <name>Mn(2+)</name>
        <dbReference type="ChEBI" id="CHEBI:29035"/>
    </ligand>
</feature>
<dbReference type="InterPro" id="IPR002034">
    <property type="entry name" value="AIPM/Hcit_synth_CS"/>
</dbReference>
<dbReference type="InterPro" id="IPR054691">
    <property type="entry name" value="LeuA/HCS_post-cat"/>
</dbReference>
<dbReference type="InterPro" id="IPR013709">
    <property type="entry name" value="2-isopropylmalate_synth_dimer"/>
</dbReference>
<dbReference type="NCBIfam" id="TIGR00973">
    <property type="entry name" value="leuA_bact"/>
    <property type="match status" value="1"/>
</dbReference>
<dbReference type="InterPro" id="IPR005671">
    <property type="entry name" value="LeuA_bact_synth"/>
</dbReference>
<keyword evidence="17" id="KW-1185">Reference proteome</keyword>
<dbReference type="Pfam" id="PF00682">
    <property type="entry name" value="HMGL-like"/>
    <property type="match status" value="1"/>
</dbReference>
<dbReference type="SMART" id="SM00917">
    <property type="entry name" value="LeuA_dimer"/>
    <property type="match status" value="1"/>
</dbReference>
<dbReference type="GO" id="GO:0005737">
    <property type="term" value="C:cytoplasm"/>
    <property type="evidence" value="ECO:0007669"/>
    <property type="project" value="UniProtKB-UniRule"/>
</dbReference>
<dbReference type="NCBIfam" id="NF002086">
    <property type="entry name" value="PRK00915.1-3"/>
    <property type="match status" value="1"/>
</dbReference>
<comment type="pathway">
    <text evidence="2 13">Amino-acid biosynthesis; L-leucine biosynthesis; L-leucine from 3-methyl-2-oxobutanoate: step 1/4.</text>
</comment>
<dbReference type="PANTHER" id="PTHR10277:SF9">
    <property type="entry name" value="2-ISOPROPYLMALATE SYNTHASE 1, CHLOROPLASTIC-RELATED"/>
    <property type="match status" value="1"/>
</dbReference>
<keyword evidence="16" id="KW-0012">Acyltransferase</keyword>
<dbReference type="HAMAP" id="MF_01025">
    <property type="entry name" value="LeuA_type1"/>
    <property type="match status" value="1"/>
</dbReference>
<evidence type="ECO:0000256" key="13">
    <source>
        <dbReference type="HAMAP-Rule" id="MF_01025"/>
    </source>
</evidence>
<dbReference type="CDD" id="cd07940">
    <property type="entry name" value="DRE_TIM_IPMS"/>
    <property type="match status" value="1"/>
</dbReference>
<keyword evidence="11 13" id="KW-0100">Branched-chain amino acid biosynthesis</keyword>
<dbReference type="Gene3D" id="1.10.238.260">
    <property type="match status" value="1"/>
</dbReference>
<keyword evidence="8 13" id="KW-0808">Transferase</keyword>
<dbReference type="Pfam" id="PF22617">
    <property type="entry name" value="HCS_D2"/>
    <property type="match status" value="1"/>
</dbReference>
<dbReference type="Proteomes" id="UP001204953">
    <property type="component" value="Unassembled WGS sequence"/>
</dbReference>
<dbReference type="Pfam" id="PF08502">
    <property type="entry name" value="LeuA_dimer"/>
    <property type="match status" value="1"/>
</dbReference>